<comment type="caution">
    <text evidence="5">The sequence shown here is derived from an EMBL/GenBank/DDBJ whole genome shotgun (WGS) entry which is preliminary data.</text>
</comment>
<dbReference type="GO" id="GO:0031507">
    <property type="term" value="P:heterochromatin formation"/>
    <property type="evidence" value="ECO:0007669"/>
    <property type="project" value="TreeGrafter"/>
</dbReference>
<feature type="region of interest" description="Disordered" evidence="3">
    <location>
        <begin position="1"/>
        <end position="43"/>
    </location>
</feature>
<keyword evidence="6" id="KW-1185">Reference proteome</keyword>
<protein>
    <submittedName>
        <fullName evidence="5">LMNB2</fullName>
    </submittedName>
</protein>
<gene>
    <name evidence="5" type="ORF">EB796_001418</name>
</gene>
<reference evidence="5" key="1">
    <citation type="submission" date="2020-06" db="EMBL/GenBank/DDBJ databases">
        <title>Draft genome of Bugula neritina, a colonial animal packing powerful symbionts and potential medicines.</title>
        <authorList>
            <person name="Rayko M."/>
        </authorList>
    </citation>
    <scope>NUCLEOTIDE SEQUENCE [LARGE SCALE GENOMIC DNA]</scope>
    <source>
        <strain evidence="5">Kwan_BN1</strain>
    </source>
</reference>
<name>A0A7J7KQ35_BUGNE</name>
<proteinExistence type="predicted"/>
<dbReference type="PANTHER" id="PTHR45721:SF11">
    <property type="entry name" value="LAMIN DM0-RELATED"/>
    <property type="match status" value="1"/>
</dbReference>
<evidence type="ECO:0000256" key="2">
    <source>
        <dbReference type="ARBA" id="ARBA00023054"/>
    </source>
</evidence>
<evidence type="ECO:0000256" key="1">
    <source>
        <dbReference type="ARBA" id="ARBA00022754"/>
    </source>
</evidence>
<accession>A0A7J7KQ35</accession>
<dbReference type="Proteomes" id="UP000593567">
    <property type="component" value="Unassembled WGS sequence"/>
</dbReference>
<evidence type="ECO:0000256" key="3">
    <source>
        <dbReference type="SAM" id="MobiDB-lite"/>
    </source>
</evidence>
<sequence length="101" mass="11383">MATIQQKPGEKLKDPSTSSPSVGSKVEARVTSPRVSRLQEKKDQLTSLNDRLAAYIDHIRSLETENQKLHLQVQTFEETTQREVSSIKGSCTNGSWRQLEN</sequence>
<organism evidence="5 6">
    <name type="scientific">Bugula neritina</name>
    <name type="common">Brown bryozoan</name>
    <name type="synonym">Sertularia neritina</name>
    <dbReference type="NCBI Taxonomy" id="10212"/>
    <lineage>
        <taxon>Eukaryota</taxon>
        <taxon>Metazoa</taxon>
        <taxon>Spiralia</taxon>
        <taxon>Lophotrochozoa</taxon>
        <taxon>Bryozoa</taxon>
        <taxon>Gymnolaemata</taxon>
        <taxon>Cheilostomatida</taxon>
        <taxon>Flustrina</taxon>
        <taxon>Buguloidea</taxon>
        <taxon>Bugulidae</taxon>
        <taxon>Bugula</taxon>
    </lineage>
</organism>
<dbReference type="Pfam" id="PF00038">
    <property type="entry name" value="Filament"/>
    <property type="match status" value="1"/>
</dbReference>
<keyword evidence="1" id="KW-0403">Intermediate filament</keyword>
<dbReference type="AlphaFoldDB" id="A0A7J7KQ35"/>
<dbReference type="GO" id="GO:0051664">
    <property type="term" value="P:nuclear pore localization"/>
    <property type="evidence" value="ECO:0007669"/>
    <property type="project" value="TreeGrafter"/>
</dbReference>
<dbReference type="GO" id="GO:0006998">
    <property type="term" value="P:nuclear envelope organization"/>
    <property type="evidence" value="ECO:0007669"/>
    <property type="project" value="TreeGrafter"/>
</dbReference>
<dbReference type="InterPro" id="IPR039008">
    <property type="entry name" value="IF_rod_dom"/>
</dbReference>
<dbReference type="GO" id="GO:0005882">
    <property type="term" value="C:intermediate filament"/>
    <property type="evidence" value="ECO:0007669"/>
    <property type="project" value="UniProtKB-KW"/>
</dbReference>
<dbReference type="EMBL" id="VXIV02000163">
    <property type="protein sequence ID" value="KAF6040301.1"/>
    <property type="molecule type" value="Genomic_DNA"/>
</dbReference>
<dbReference type="GO" id="GO:0005652">
    <property type="term" value="C:nuclear lamina"/>
    <property type="evidence" value="ECO:0007669"/>
    <property type="project" value="TreeGrafter"/>
</dbReference>
<evidence type="ECO:0000313" key="5">
    <source>
        <dbReference type="EMBL" id="KAF6040301.1"/>
    </source>
</evidence>
<keyword evidence="2" id="KW-0175">Coiled coil</keyword>
<evidence type="ECO:0000259" key="4">
    <source>
        <dbReference type="PROSITE" id="PS51842"/>
    </source>
</evidence>
<dbReference type="GO" id="GO:0090435">
    <property type="term" value="P:protein localization to nuclear envelope"/>
    <property type="evidence" value="ECO:0007669"/>
    <property type="project" value="TreeGrafter"/>
</dbReference>
<dbReference type="PROSITE" id="PS51842">
    <property type="entry name" value="IF_ROD_2"/>
    <property type="match status" value="1"/>
</dbReference>
<evidence type="ECO:0000313" key="6">
    <source>
        <dbReference type="Proteomes" id="UP000593567"/>
    </source>
</evidence>
<dbReference type="PANTHER" id="PTHR45721">
    <property type="entry name" value="LAMIN DM0-RELATED"/>
    <property type="match status" value="1"/>
</dbReference>
<dbReference type="GO" id="GO:0005200">
    <property type="term" value="F:structural constituent of cytoskeleton"/>
    <property type="evidence" value="ECO:0007669"/>
    <property type="project" value="TreeGrafter"/>
</dbReference>
<dbReference type="OrthoDB" id="102442at2759"/>
<feature type="domain" description="IF rod" evidence="4">
    <location>
        <begin position="41"/>
        <end position="101"/>
    </location>
</feature>
<dbReference type="GO" id="GO:0007097">
    <property type="term" value="P:nuclear migration"/>
    <property type="evidence" value="ECO:0007669"/>
    <property type="project" value="TreeGrafter"/>
</dbReference>
<dbReference type="SUPFAM" id="SSF64593">
    <property type="entry name" value="Intermediate filament protein, coiled coil region"/>
    <property type="match status" value="1"/>
</dbReference>